<organism evidence="2 3">
    <name type="scientific">Babesia ovis</name>
    <dbReference type="NCBI Taxonomy" id="5869"/>
    <lineage>
        <taxon>Eukaryota</taxon>
        <taxon>Sar</taxon>
        <taxon>Alveolata</taxon>
        <taxon>Apicomplexa</taxon>
        <taxon>Aconoidasida</taxon>
        <taxon>Piroplasmida</taxon>
        <taxon>Babesiidae</taxon>
        <taxon>Babesia</taxon>
    </lineage>
</organism>
<dbReference type="OrthoDB" id="941624at2759"/>
<name>A0A9W5TCR4_BABOV</name>
<dbReference type="AlphaFoldDB" id="A0A9W5TCR4"/>
<dbReference type="Pfam" id="PF04051">
    <property type="entry name" value="TRAPP"/>
    <property type="match status" value="1"/>
</dbReference>
<dbReference type="CDD" id="cd14944">
    <property type="entry name" value="TRAPPC6A_Trs33"/>
    <property type="match status" value="1"/>
</dbReference>
<dbReference type="GO" id="GO:0006888">
    <property type="term" value="P:endoplasmic reticulum to Golgi vesicle-mediated transport"/>
    <property type="evidence" value="ECO:0007669"/>
    <property type="project" value="TreeGrafter"/>
</dbReference>
<sequence>MELAAKQLEVLMIHEIVKYYFSREMRMTHHTPDRPEESQSQQSEAHASVRSALDLHGYYLGAKIANRLTLLQGRMWDQNSCVIFVCKNVWTYLFGENAGRLQSNSQGTYIILCDHISWLGPLGMRPLTNSDNNILRGFEDNYKLFYLYLLSGIVRGTLASLGLAATVTPSIEEAYKFKISLKD</sequence>
<comment type="similarity">
    <text evidence="1">Belongs to the TRAPP small subunits family. BET3 subfamily.</text>
</comment>
<accession>A0A9W5TCR4</accession>
<dbReference type="InterPro" id="IPR007194">
    <property type="entry name" value="TRAPP_component"/>
</dbReference>
<evidence type="ECO:0000313" key="2">
    <source>
        <dbReference type="EMBL" id="GFE53274.1"/>
    </source>
</evidence>
<dbReference type="PANTHER" id="PTHR12817:SF0">
    <property type="entry name" value="GEO08327P1"/>
    <property type="match status" value="1"/>
</dbReference>
<evidence type="ECO:0000313" key="3">
    <source>
        <dbReference type="Proteomes" id="UP001057455"/>
    </source>
</evidence>
<dbReference type="EMBL" id="BLIY01000006">
    <property type="protein sequence ID" value="GFE53274.1"/>
    <property type="molecule type" value="Genomic_DNA"/>
</dbReference>
<keyword evidence="3" id="KW-1185">Reference proteome</keyword>
<gene>
    <name evidence="2" type="ORF">BaOVIS_006780</name>
</gene>
<protein>
    <submittedName>
        <fullName evidence="2">Transport particle bet3</fullName>
    </submittedName>
</protein>
<dbReference type="GO" id="GO:0005802">
    <property type="term" value="C:trans-Golgi network"/>
    <property type="evidence" value="ECO:0007669"/>
    <property type="project" value="TreeGrafter"/>
</dbReference>
<dbReference type="InterPro" id="IPR024096">
    <property type="entry name" value="NO_sig/Golgi_transp_ligand-bd"/>
</dbReference>
<dbReference type="GO" id="GO:0030008">
    <property type="term" value="C:TRAPP complex"/>
    <property type="evidence" value="ECO:0007669"/>
    <property type="project" value="TreeGrafter"/>
</dbReference>
<evidence type="ECO:0000256" key="1">
    <source>
        <dbReference type="ARBA" id="ARBA00006218"/>
    </source>
</evidence>
<dbReference type="InterPro" id="IPR037992">
    <property type="entry name" value="TRAPPC6/Trs33"/>
</dbReference>
<dbReference type="PANTHER" id="PTHR12817">
    <property type="entry name" value="TRAFFICKING PROTEIN PARTICLE COMPLEX SUBUNIT 6B"/>
    <property type="match status" value="1"/>
</dbReference>
<dbReference type="GO" id="GO:0005801">
    <property type="term" value="C:cis-Golgi network"/>
    <property type="evidence" value="ECO:0007669"/>
    <property type="project" value="TreeGrafter"/>
</dbReference>
<proteinExistence type="inferred from homology"/>
<reference evidence="2" key="1">
    <citation type="submission" date="2019-12" db="EMBL/GenBank/DDBJ databases">
        <title>Genome sequence of Babesia ovis.</title>
        <authorList>
            <person name="Yamagishi J."/>
            <person name="Sevinc F."/>
            <person name="Xuan X."/>
        </authorList>
    </citation>
    <scope>NUCLEOTIDE SEQUENCE</scope>
    <source>
        <strain evidence="2">Selcuk</strain>
    </source>
</reference>
<dbReference type="Gene3D" id="3.30.1380.20">
    <property type="entry name" value="Trafficking protein particle complex subunit 3"/>
    <property type="match status" value="1"/>
</dbReference>
<dbReference type="SUPFAM" id="SSF111126">
    <property type="entry name" value="Ligand-binding domain in the NO signalling and Golgi transport"/>
    <property type="match status" value="1"/>
</dbReference>
<dbReference type="Proteomes" id="UP001057455">
    <property type="component" value="Unassembled WGS sequence"/>
</dbReference>
<comment type="caution">
    <text evidence="2">The sequence shown here is derived from an EMBL/GenBank/DDBJ whole genome shotgun (WGS) entry which is preliminary data.</text>
</comment>